<keyword evidence="2" id="KW-1185">Reference proteome</keyword>
<dbReference type="EMBL" id="JBBNAF010000007">
    <property type="protein sequence ID" value="KAK9127668.1"/>
    <property type="molecule type" value="Genomic_DNA"/>
</dbReference>
<dbReference type="AlphaFoldDB" id="A0AAP0J7C4"/>
<name>A0AAP0J7C4_9MAGN</name>
<sequence>MQTGEHFSFSQQQYDKFPHKKIVQPRPLEAAMEDSDDDQVQTILTELLHESEEWLRRAIVKYQERCLKKLKGTDEEDFRRRAMVKVLKRLHRVVVRHNYKGSQEGLSVKVKAQKMRRNLSVGSPKVTSRGLEGEEEELKVERFMIKTPNLVVVKEEDHGTAKKSW</sequence>
<evidence type="ECO:0000313" key="2">
    <source>
        <dbReference type="Proteomes" id="UP001420932"/>
    </source>
</evidence>
<accession>A0AAP0J7C4</accession>
<protein>
    <submittedName>
        <fullName evidence="1">Uncharacterized protein</fullName>
    </submittedName>
</protein>
<comment type="caution">
    <text evidence="1">The sequence shown here is derived from an EMBL/GenBank/DDBJ whole genome shotgun (WGS) entry which is preliminary data.</text>
</comment>
<gene>
    <name evidence="1" type="ORF">Syun_016465</name>
</gene>
<dbReference type="Proteomes" id="UP001420932">
    <property type="component" value="Unassembled WGS sequence"/>
</dbReference>
<reference evidence="1 2" key="1">
    <citation type="submission" date="2024-01" db="EMBL/GenBank/DDBJ databases">
        <title>Genome assemblies of Stephania.</title>
        <authorList>
            <person name="Yang L."/>
        </authorList>
    </citation>
    <scope>NUCLEOTIDE SEQUENCE [LARGE SCALE GENOMIC DNA]</scope>
    <source>
        <strain evidence="1">YNDBR</strain>
        <tissue evidence="1">Leaf</tissue>
    </source>
</reference>
<proteinExistence type="predicted"/>
<evidence type="ECO:0000313" key="1">
    <source>
        <dbReference type="EMBL" id="KAK9127668.1"/>
    </source>
</evidence>
<organism evidence="1 2">
    <name type="scientific">Stephania yunnanensis</name>
    <dbReference type="NCBI Taxonomy" id="152371"/>
    <lineage>
        <taxon>Eukaryota</taxon>
        <taxon>Viridiplantae</taxon>
        <taxon>Streptophyta</taxon>
        <taxon>Embryophyta</taxon>
        <taxon>Tracheophyta</taxon>
        <taxon>Spermatophyta</taxon>
        <taxon>Magnoliopsida</taxon>
        <taxon>Ranunculales</taxon>
        <taxon>Menispermaceae</taxon>
        <taxon>Menispermoideae</taxon>
        <taxon>Cissampelideae</taxon>
        <taxon>Stephania</taxon>
    </lineage>
</organism>